<organism evidence="1 2">
    <name type="scientific">Candidatus Nitrososphaera evergladensis SR1</name>
    <dbReference type="NCBI Taxonomy" id="1459636"/>
    <lineage>
        <taxon>Archaea</taxon>
        <taxon>Nitrososphaerota</taxon>
        <taxon>Nitrososphaeria</taxon>
        <taxon>Nitrososphaerales</taxon>
        <taxon>Nitrososphaeraceae</taxon>
        <taxon>Nitrososphaera</taxon>
    </lineage>
</organism>
<dbReference type="GeneID" id="41596532"/>
<dbReference type="AlphaFoldDB" id="A0A075MNG5"/>
<dbReference type="RefSeq" id="WP_148699661.1">
    <property type="nucleotide sequence ID" value="NZ_CP007174.1"/>
</dbReference>
<dbReference type="Pfam" id="PF09939">
    <property type="entry name" value="DUF2171"/>
    <property type="match status" value="1"/>
</dbReference>
<accession>A0A075MNG5</accession>
<dbReference type="STRING" id="1459636.NTE_00673"/>
<protein>
    <recommendedName>
        <fullName evidence="3">PRC-barrel domain-containing protein</fullName>
    </recommendedName>
</protein>
<dbReference type="EMBL" id="CP007174">
    <property type="protein sequence ID" value="AIF82753.1"/>
    <property type="molecule type" value="Genomic_DNA"/>
</dbReference>
<evidence type="ECO:0000313" key="1">
    <source>
        <dbReference type="EMBL" id="AIF82753.1"/>
    </source>
</evidence>
<dbReference type="OrthoDB" id="9507at2157"/>
<dbReference type="HOGENOM" id="CLU_1302578_0_0_2"/>
<keyword evidence="2" id="KW-1185">Reference proteome</keyword>
<dbReference type="KEGG" id="nev:NTE_00673"/>
<reference evidence="1 2" key="1">
    <citation type="journal article" date="2014" name="PLoS ONE">
        <title>Genome Sequence of Candidatus Nitrososphaera evergladensis from Group I.1b Enriched from Everglades Soil Reveals Novel Genomic Features of the Ammonia-Oxidizing Archaea.</title>
        <authorList>
            <person name="Zhalnina K.V."/>
            <person name="Dias R."/>
            <person name="Leonard M.T."/>
            <person name="Dorr de Quadros P."/>
            <person name="Camargo F.A."/>
            <person name="Drew J.C."/>
            <person name="Farmerie W.G."/>
            <person name="Daroub S.H."/>
            <person name="Triplett E.W."/>
        </authorList>
    </citation>
    <scope>NUCLEOTIDE SEQUENCE [LARGE SCALE GENOMIC DNA]</scope>
    <source>
        <strain evidence="1 2">SR1</strain>
    </source>
</reference>
<evidence type="ECO:0008006" key="3">
    <source>
        <dbReference type="Google" id="ProtNLM"/>
    </source>
</evidence>
<evidence type="ECO:0000313" key="2">
    <source>
        <dbReference type="Proteomes" id="UP000028194"/>
    </source>
</evidence>
<sequence>MTDDVTSYVDWSELKGKEARGTQGDVDLGEVRELGRNYIVTQKGRVSREKFYIPKYLAVGYDGHTVYFNVTEAQTQRFSREAPPSYEEYAQYRVAHVPPDIETRVHVIKSRRTVDPTRESPVLDWDSIVHKNVRAADGEPVGSVVAVLGDAIHVETQGSRSQFLIPKERVQGFDGAEVRLDAPVSDLGQYARPGP</sequence>
<dbReference type="InterPro" id="IPR018684">
    <property type="entry name" value="DUF2171"/>
</dbReference>
<gene>
    <name evidence="1" type="ORF">NTE_00673</name>
</gene>
<name>A0A075MNG5_9ARCH</name>
<dbReference type="Proteomes" id="UP000028194">
    <property type="component" value="Chromosome"/>
</dbReference>
<proteinExistence type="predicted"/>